<dbReference type="InterPro" id="IPR001680">
    <property type="entry name" value="WD40_rpt"/>
</dbReference>
<sequence length="586" mass="65449">MHTGPLRALVMDSKGKYVYTGGYDKKLFKWNFQTGESKLLTRHNHLITSLAISNDSRYLISGSADYSIRLFDLETEELVQTYLGHTDDVEFATFTSDDKYIISTSNQHDGRVLVWDVNSGKIMVEFTEHKSSVKSVWTFGNKVFSSDNDGNVYVWNIETGRVIDNLGPYDCDIDIVNGRVEEQIIYLGLDNGSVDVYDANSHEFIRTIRAHDIGIKCIKLSPSGKLILTAAYDHKVKIWNKDFELIATLPAYMYQWEVGFAFTPDEKYVVGCTFGNKYCVWDLEKNELIEEGMKNCTPSINDIAVSGQGDVATASDDGVFRINGEELGAINGVLNNAVGISPDGNLAVWGDHQGEIHIIERATKELVKTIPLDSGPINSIVFDKYTHSFYVGSYGGMIYKVNINMLEVEKKFKANDGAIKGMVIEEDIIVSGSSGGQVHVFDKHNLNKPPVSLVGSSFIINDVAFSKKLNLIATVSRDKVVRIYNANSYTLEGIHNLHNYSIKTLSFNSEGVLFAGDYWGYVSIWDIQNHTKDLIKVASNGISFMDSYKDQVIAGSYDGGVYTISSTKEVTEKFRLFDQEKDLQTI</sequence>
<dbReference type="SMART" id="SM00564">
    <property type="entry name" value="PQQ"/>
    <property type="match status" value="6"/>
</dbReference>
<dbReference type="PROSITE" id="PS50294">
    <property type="entry name" value="WD_REPEATS_REGION"/>
    <property type="match status" value="2"/>
</dbReference>
<dbReference type="EMBL" id="JWIR02000076">
    <property type="protein sequence ID" value="KKB35050.1"/>
    <property type="molecule type" value="Genomic_DNA"/>
</dbReference>
<keyword evidence="5" id="KW-1185">Reference proteome</keyword>
<comment type="caution">
    <text evidence="4">The sequence shown here is derived from an EMBL/GenBank/DDBJ whole genome shotgun (WGS) entry which is preliminary data.</text>
</comment>
<proteinExistence type="predicted"/>
<organism evidence="4 5">
    <name type="scientific">Bacillus thermotolerans</name>
    <name type="common">Quasibacillus thermotolerans</name>
    <dbReference type="NCBI Taxonomy" id="1221996"/>
    <lineage>
        <taxon>Bacteria</taxon>
        <taxon>Bacillati</taxon>
        <taxon>Bacillota</taxon>
        <taxon>Bacilli</taxon>
        <taxon>Bacillales</taxon>
        <taxon>Bacillaceae</taxon>
        <taxon>Bacillus</taxon>
    </lineage>
</organism>
<dbReference type="Proteomes" id="UP000031563">
    <property type="component" value="Unassembled WGS sequence"/>
</dbReference>
<dbReference type="CDD" id="cd00200">
    <property type="entry name" value="WD40"/>
    <property type="match status" value="1"/>
</dbReference>
<dbReference type="InterPro" id="IPR018391">
    <property type="entry name" value="PQQ_b-propeller_rpt"/>
</dbReference>
<dbReference type="InterPro" id="IPR015943">
    <property type="entry name" value="WD40/YVTN_repeat-like_dom_sf"/>
</dbReference>
<keyword evidence="2" id="KW-0677">Repeat</keyword>
<accession>A0A0F5HPV4</accession>
<dbReference type="STRING" id="1221996.QY95_03621"/>
<evidence type="ECO:0000256" key="3">
    <source>
        <dbReference type="PROSITE-ProRule" id="PRU00221"/>
    </source>
</evidence>
<evidence type="ECO:0000256" key="1">
    <source>
        <dbReference type="ARBA" id="ARBA00022574"/>
    </source>
</evidence>
<dbReference type="OrthoDB" id="235631at2"/>
<reference evidence="4" key="1">
    <citation type="submission" date="2015-02" db="EMBL/GenBank/DDBJ databases">
        <title>Genome Assembly of Bacillaceae bacterium MTCC 8252.</title>
        <authorList>
            <person name="Verma A."/>
            <person name="Khatri I."/>
            <person name="Mual P."/>
            <person name="Subramanian S."/>
            <person name="Krishnamurthi S."/>
        </authorList>
    </citation>
    <scope>NUCLEOTIDE SEQUENCE [LARGE SCALE GENOMIC DNA]</scope>
    <source>
        <strain evidence="4">MTCC 8252</strain>
    </source>
</reference>
<dbReference type="AlphaFoldDB" id="A0A0F5HPV4"/>
<feature type="repeat" description="WD" evidence="3">
    <location>
        <begin position="126"/>
        <end position="165"/>
    </location>
</feature>
<dbReference type="RefSeq" id="WP_040047830.1">
    <property type="nucleotide sequence ID" value="NZ_JWIR02000076.1"/>
</dbReference>
<dbReference type="PROSITE" id="PS50082">
    <property type="entry name" value="WD_REPEATS_2"/>
    <property type="match status" value="5"/>
</dbReference>
<keyword evidence="1 3" id="KW-0853">WD repeat</keyword>
<dbReference type="SMART" id="SM00320">
    <property type="entry name" value="WD40"/>
    <property type="match status" value="11"/>
</dbReference>
<dbReference type="PROSITE" id="PS00678">
    <property type="entry name" value="WD_REPEATS_1"/>
    <property type="match status" value="1"/>
</dbReference>
<evidence type="ECO:0000256" key="2">
    <source>
        <dbReference type="ARBA" id="ARBA00022737"/>
    </source>
</evidence>
<feature type="repeat" description="WD" evidence="3">
    <location>
        <begin position="208"/>
        <end position="240"/>
    </location>
</feature>
<dbReference type="InterPro" id="IPR050505">
    <property type="entry name" value="WDR55/POC1"/>
</dbReference>
<protein>
    <submittedName>
        <fullName evidence="4">High-affnity carbon uptake protein Hat/HatR</fullName>
    </submittedName>
</protein>
<feature type="repeat" description="WD" evidence="3">
    <location>
        <begin position="1"/>
        <end position="40"/>
    </location>
</feature>
<dbReference type="Pfam" id="PF00400">
    <property type="entry name" value="WD40"/>
    <property type="match status" value="6"/>
</dbReference>
<feature type="repeat" description="WD" evidence="3">
    <location>
        <begin position="40"/>
        <end position="81"/>
    </location>
</feature>
<feature type="repeat" description="WD" evidence="3">
    <location>
        <begin position="82"/>
        <end position="125"/>
    </location>
</feature>
<dbReference type="InterPro" id="IPR019775">
    <property type="entry name" value="WD40_repeat_CS"/>
</dbReference>
<evidence type="ECO:0000313" key="4">
    <source>
        <dbReference type="EMBL" id="KKB35050.1"/>
    </source>
</evidence>
<dbReference type="Gene3D" id="2.130.10.10">
    <property type="entry name" value="YVTN repeat-like/Quinoprotein amine dehydrogenase"/>
    <property type="match status" value="3"/>
</dbReference>
<dbReference type="InterPro" id="IPR036322">
    <property type="entry name" value="WD40_repeat_dom_sf"/>
</dbReference>
<name>A0A0F5HPV4_BACTR</name>
<dbReference type="SUPFAM" id="SSF50978">
    <property type="entry name" value="WD40 repeat-like"/>
    <property type="match status" value="2"/>
</dbReference>
<gene>
    <name evidence="4" type="ORF">QY95_03621</name>
</gene>
<dbReference type="PANTHER" id="PTHR44019:SF8">
    <property type="entry name" value="POC1 CENTRIOLAR PROTEIN HOMOLOG"/>
    <property type="match status" value="1"/>
</dbReference>
<evidence type="ECO:0000313" key="5">
    <source>
        <dbReference type="Proteomes" id="UP000031563"/>
    </source>
</evidence>
<dbReference type="PANTHER" id="PTHR44019">
    <property type="entry name" value="WD REPEAT-CONTAINING PROTEIN 55"/>
    <property type="match status" value="1"/>
</dbReference>